<evidence type="ECO:0000313" key="3">
    <source>
        <dbReference type="Proteomes" id="UP000324222"/>
    </source>
</evidence>
<sequence>MFFFQVPYGSPTAPPAHHFEPQPPYPGPPPPPPYDTAGTFSYGFQSPPPPYSGNTTPGYYQAYSPTAPGPYVPPPAAPGPYVSPPMPPGSYGLYPDLTQLQQPPQGTVLFASAFTTLDHELTLNTVNLCTLLLFIGNCLNQGSVNRSTVLKRKNSI</sequence>
<accession>A0A5B7IX57</accession>
<feature type="compositionally biased region" description="Pro residues" evidence="1">
    <location>
        <begin position="21"/>
        <end position="34"/>
    </location>
</feature>
<dbReference type="Proteomes" id="UP000324222">
    <property type="component" value="Unassembled WGS sequence"/>
</dbReference>
<dbReference type="AlphaFoldDB" id="A0A5B7IX57"/>
<protein>
    <submittedName>
        <fullName evidence="2">Uncharacterized protein</fullName>
    </submittedName>
</protein>
<dbReference type="OrthoDB" id="6376232at2759"/>
<feature type="region of interest" description="Disordered" evidence="1">
    <location>
        <begin position="13"/>
        <end position="64"/>
    </location>
</feature>
<evidence type="ECO:0000256" key="1">
    <source>
        <dbReference type="SAM" id="MobiDB-lite"/>
    </source>
</evidence>
<proteinExistence type="predicted"/>
<keyword evidence="3" id="KW-1185">Reference proteome</keyword>
<comment type="caution">
    <text evidence="2">The sequence shown here is derived from an EMBL/GenBank/DDBJ whole genome shotgun (WGS) entry which is preliminary data.</text>
</comment>
<dbReference type="EMBL" id="VSRR010079996">
    <property type="protein sequence ID" value="MPC89130.1"/>
    <property type="molecule type" value="Genomic_DNA"/>
</dbReference>
<evidence type="ECO:0000313" key="2">
    <source>
        <dbReference type="EMBL" id="MPC89130.1"/>
    </source>
</evidence>
<organism evidence="2 3">
    <name type="scientific">Portunus trituberculatus</name>
    <name type="common">Swimming crab</name>
    <name type="synonym">Neptunus trituberculatus</name>
    <dbReference type="NCBI Taxonomy" id="210409"/>
    <lineage>
        <taxon>Eukaryota</taxon>
        <taxon>Metazoa</taxon>
        <taxon>Ecdysozoa</taxon>
        <taxon>Arthropoda</taxon>
        <taxon>Crustacea</taxon>
        <taxon>Multicrustacea</taxon>
        <taxon>Malacostraca</taxon>
        <taxon>Eumalacostraca</taxon>
        <taxon>Eucarida</taxon>
        <taxon>Decapoda</taxon>
        <taxon>Pleocyemata</taxon>
        <taxon>Brachyura</taxon>
        <taxon>Eubrachyura</taxon>
        <taxon>Portunoidea</taxon>
        <taxon>Portunidae</taxon>
        <taxon>Portuninae</taxon>
        <taxon>Portunus</taxon>
    </lineage>
</organism>
<reference evidence="2 3" key="1">
    <citation type="submission" date="2019-05" db="EMBL/GenBank/DDBJ databases">
        <title>Another draft genome of Portunus trituberculatus and its Hox gene families provides insights of decapod evolution.</title>
        <authorList>
            <person name="Jeong J.-H."/>
            <person name="Song I."/>
            <person name="Kim S."/>
            <person name="Choi T."/>
            <person name="Kim D."/>
            <person name="Ryu S."/>
            <person name="Kim W."/>
        </authorList>
    </citation>
    <scope>NUCLEOTIDE SEQUENCE [LARGE SCALE GENOMIC DNA]</scope>
    <source>
        <tissue evidence="2">Muscle</tissue>
    </source>
</reference>
<gene>
    <name evidence="2" type="ORF">E2C01_084063</name>
</gene>
<name>A0A5B7IX57_PORTR</name>